<evidence type="ECO:0000313" key="3">
    <source>
        <dbReference type="Proteomes" id="UP001044222"/>
    </source>
</evidence>
<keyword evidence="3" id="KW-1185">Reference proteome</keyword>
<organism evidence="2 3">
    <name type="scientific">Anguilla anguilla</name>
    <name type="common">European freshwater eel</name>
    <name type="synonym">Muraena anguilla</name>
    <dbReference type="NCBI Taxonomy" id="7936"/>
    <lineage>
        <taxon>Eukaryota</taxon>
        <taxon>Metazoa</taxon>
        <taxon>Chordata</taxon>
        <taxon>Craniata</taxon>
        <taxon>Vertebrata</taxon>
        <taxon>Euteleostomi</taxon>
        <taxon>Actinopterygii</taxon>
        <taxon>Neopterygii</taxon>
        <taxon>Teleostei</taxon>
        <taxon>Anguilliformes</taxon>
        <taxon>Anguillidae</taxon>
        <taxon>Anguilla</taxon>
    </lineage>
</organism>
<feature type="compositionally biased region" description="Basic residues" evidence="1">
    <location>
        <begin position="63"/>
        <end position="72"/>
    </location>
</feature>
<evidence type="ECO:0000256" key="1">
    <source>
        <dbReference type="SAM" id="MobiDB-lite"/>
    </source>
</evidence>
<feature type="region of interest" description="Disordered" evidence="1">
    <location>
        <begin position="1"/>
        <end position="28"/>
    </location>
</feature>
<accession>A0A9D3LM88</accession>
<dbReference type="AlphaFoldDB" id="A0A9D3LM88"/>
<comment type="caution">
    <text evidence="2">The sequence shown here is derived from an EMBL/GenBank/DDBJ whole genome shotgun (WGS) entry which is preliminary data.</text>
</comment>
<reference evidence="2" key="1">
    <citation type="submission" date="2021-01" db="EMBL/GenBank/DDBJ databases">
        <title>A chromosome-scale assembly of European eel, Anguilla anguilla.</title>
        <authorList>
            <person name="Henkel C."/>
            <person name="Jong-Raadsen S.A."/>
            <person name="Dufour S."/>
            <person name="Weltzien F.-A."/>
            <person name="Palstra A.P."/>
            <person name="Pelster B."/>
            <person name="Spaink H.P."/>
            <person name="Van Den Thillart G.E."/>
            <person name="Jansen H."/>
            <person name="Zahm M."/>
            <person name="Klopp C."/>
            <person name="Cedric C."/>
            <person name="Louis A."/>
            <person name="Berthelot C."/>
            <person name="Parey E."/>
            <person name="Roest Crollius H."/>
            <person name="Montfort J."/>
            <person name="Robinson-Rechavi M."/>
            <person name="Bucao C."/>
            <person name="Bouchez O."/>
            <person name="Gislard M."/>
            <person name="Lluch J."/>
            <person name="Milhes M."/>
            <person name="Lampietro C."/>
            <person name="Lopez Roques C."/>
            <person name="Donnadieu C."/>
            <person name="Braasch I."/>
            <person name="Desvignes T."/>
            <person name="Postlethwait J."/>
            <person name="Bobe J."/>
            <person name="Guiguen Y."/>
            <person name="Dirks R."/>
        </authorList>
    </citation>
    <scope>NUCLEOTIDE SEQUENCE</scope>
    <source>
        <strain evidence="2">Tag_6206</strain>
        <tissue evidence="2">Liver</tissue>
    </source>
</reference>
<proteinExistence type="predicted"/>
<sequence>MNFGEGSSKSTPRPSLGQCHTRHGHRKAMRSLGESITSLTKSCSRIWCTTTGVCGVRRAQGQHVRHQHRRRQGGPGRREDLRDRRRAARHSVSEDAEAQGLRRLREAAQRCSHEADPEERSAHHRVLRQPGLQRGRLPGDGGRGEEDGAPVLPVLRSRDGERRAAGRVRAAAHRHSPGAGPTPVGPRLLAPPL</sequence>
<feature type="region of interest" description="Disordered" evidence="1">
    <location>
        <begin position="58"/>
        <end position="193"/>
    </location>
</feature>
<feature type="compositionally biased region" description="Basic and acidic residues" evidence="1">
    <location>
        <begin position="103"/>
        <end position="121"/>
    </location>
</feature>
<dbReference type="Proteomes" id="UP001044222">
    <property type="component" value="Chromosome 16"/>
</dbReference>
<dbReference type="EMBL" id="JAFIRN010000016">
    <property type="protein sequence ID" value="KAG5833179.1"/>
    <property type="molecule type" value="Genomic_DNA"/>
</dbReference>
<feature type="compositionally biased region" description="Polar residues" evidence="1">
    <location>
        <begin position="1"/>
        <end position="13"/>
    </location>
</feature>
<gene>
    <name evidence="2" type="ORF">ANANG_G00273130</name>
</gene>
<evidence type="ECO:0000313" key="2">
    <source>
        <dbReference type="EMBL" id="KAG5833179.1"/>
    </source>
</evidence>
<name>A0A9D3LM88_ANGAN</name>
<protein>
    <submittedName>
        <fullName evidence="2">Uncharacterized protein</fullName>
    </submittedName>
</protein>